<gene>
    <name evidence="2" type="ORF">FHU41_002399</name>
</gene>
<dbReference type="GO" id="GO:0006508">
    <property type="term" value="P:proteolysis"/>
    <property type="evidence" value="ECO:0007669"/>
    <property type="project" value="UniProtKB-KW"/>
</dbReference>
<accession>A0A7Y9LV53</accession>
<evidence type="ECO:0000256" key="1">
    <source>
        <dbReference type="SAM" id="Phobius"/>
    </source>
</evidence>
<keyword evidence="2" id="KW-0378">Hydrolase</keyword>
<reference evidence="2 3" key="1">
    <citation type="submission" date="2020-07" db="EMBL/GenBank/DDBJ databases">
        <title>Sequencing the genomes of 1000 actinobacteria strains.</title>
        <authorList>
            <person name="Klenk H.-P."/>
        </authorList>
    </citation>
    <scope>NUCLEOTIDE SEQUENCE [LARGE SCALE GENOMIC DNA]</scope>
    <source>
        <strain evidence="2 3">DSM 102047</strain>
    </source>
</reference>
<protein>
    <submittedName>
        <fullName evidence="2">Membrane protein implicated in regulation of membrane protease activity</fullName>
    </submittedName>
</protein>
<evidence type="ECO:0000313" key="3">
    <source>
        <dbReference type="Proteomes" id="UP000521748"/>
    </source>
</evidence>
<keyword evidence="3" id="KW-1185">Reference proteome</keyword>
<name>A0A7Y9LV53_9MICC</name>
<keyword evidence="1" id="KW-1133">Transmembrane helix</keyword>
<feature type="transmembrane region" description="Helical" evidence="1">
    <location>
        <begin position="12"/>
        <end position="32"/>
    </location>
</feature>
<keyword evidence="1" id="KW-0472">Membrane</keyword>
<dbReference type="EMBL" id="JACBYQ010000002">
    <property type="protein sequence ID" value="NYE96149.1"/>
    <property type="molecule type" value="Genomic_DNA"/>
</dbReference>
<dbReference type="RefSeq" id="WP_179389847.1">
    <property type="nucleotide sequence ID" value="NZ_JACBYQ010000002.1"/>
</dbReference>
<feature type="transmembrane region" description="Helical" evidence="1">
    <location>
        <begin position="38"/>
        <end position="58"/>
    </location>
</feature>
<proteinExistence type="predicted"/>
<keyword evidence="1" id="KW-0812">Transmembrane</keyword>
<dbReference type="AlphaFoldDB" id="A0A7Y9LV53"/>
<comment type="caution">
    <text evidence="2">The sequence shown here is derived from an EMBL/GenBank/DDBJ whole genome shotgun (WGS) entry which is preliminary data.</text>
</comment>
<organism evidence="2 3">
    <name type="scientific">Psychromicrobium silvestre</name>
    <dbReference type="NCBI Taxonomy" id="1645614"/>
    <lineage>
        <taxon>Bacteria</taxon>
        <taxon>Bacillati</taxon>
        <taxon>Actinomycetota</taxon>
        <taxon>Actinomycetes</taxon>
        <taxon>Micrococcales</taxon>
        <taxon>Micrococcaceae</taxon>
        <taxon>Psychromicrobium</taxon>
    </lineage>
</organism>
<sequence>MEPPRSRAAEQVDIGIGFIGFWALILLVTVLWQELSGSSALGWALVLAASVLVLASLFRLRYKVQRRDQQQGKD</sequence>
<dbReference type="GO" id="GO:0008233">
    <property type="term" value="F:peptidase activity"/>
    <property type="evidence" value="ECO:0007669"/>
    <property type="project" value="UniProtKB-KW"/>
</dbReference>
<evidence type="ECO:0000313" key="2">
    <source>
        <dbReference type="EMBL" id="NYE96149.1"/>
    </source>
</evidence>
<keyword evidence="2" id="KW-0645">Protease</keyword>
<dbReference type="Proteomes" id="UP000521748">
    <property type="component" value="Unassembled WGS sequence"/>
</dbReference>